<feature type="region of interest" description="Disordered" evidence="5">
    <location>
        <begin position="1"/>
        <end position="23"/>
    </location>
</feature>
<evidence type="ECO:0000256" key="2">
    <source>
        <dbReference type="ARBA" id="ARBA00022692"/>
    </source>
</evidence>
<dbReference type="EMBL" id="NAJM01000026">
    <property type="protein sequence ID" value="RVX69855.1"/>
    <property type="molecule type" value="Genomic_DNA"/>
</dbReference>
<keyword evidence="2 6" id="KW-0812">Transmembrane</keyword>
<dbReference type="GO" id="GO:0016020">
    <property type="term" value="C:membrane"/>
    <property type="evidence" value="ECO:0007669"/>
    <property type="project" value="UniProtKB-SubCell"/>
</dbReference>
<evidence type="ECO:0000313" key="7">
    <source>
        <dbReference type="EMBL" id="RVX69855.1"/>
    </source>
</evidence>
<protein>
    <recommendedName>
        <fullName evidence="9">Amino acid permease/ SLC12A domain-containing protein</fullName>
    </recommendedName>
</protein>
<evidence type="ECO:0000256" key="3">
    <source>
        <dbReference type="ARBA" id="ARBA00022989"/>
    </source>
</evidence>
<reference evidence="7 8" key="1">
    <citation type="submission" date="2017-03" db="EMBL/GenBank/DDBJ databases">
        <title>Genomes of endolithic fungi from Antarctica.</title>
        <authorList>
            <person name="Coleine C."/>
            <person name="Masonjones S."/>
            <person name="Stajich J.E."/>
        </authorList>
    </citation>
    <scope>NUCLEOTIDE SEQUENCE [LARGE SCALE GENOMIC DNA]</scope>
    <source>
        <strain evidence="7 8">CCFEE 6314</strain>
    </source>
</reference>
<feature type="transmembrane region" description="Helical" evidence="6">
    <location>
        <begin position="389"/>
        <end position="410"/>
    </location>
</feature>
<feature type="compositionally biased region" description="Basic and acidic residues" evidence="5">
    <location>
        <begin position="1"/>
        <end position="10"/>
    </location>
</feature>
<name>A0A438N2I3_EXOME</name>
<dbReference type="Pfam" id="PF13520">
    <property type="entry name" value="AA_permease_2"/>
    <property type="match status" value="2"/>
</dbReference>
<gene>
    <name evidence="7" type="ORF">B0A52_05689</name>
</gene>
<comment type="caution">
    <text evidence="7">The sequence shown here is derived from an EMBL/GenBank/DDBJ whole genome shotgun (WGS) entry which is preliminary data.</text>
</comment>
<feature type="transmembrane region" description="Helical" evidence="6">
    <location>
        <begin position="215"/>
        <end position="234"/>
    </location>
</feature>
<proteinExistence type="predicted"/>
<evidence type="ECO:0000256" key="1">
    <source>
        <dbReference type="ARBA" id="ARBA00004141"/>
    </source>
</evidence>
<dbReference type="PANTHER" id="PTHR11785">
    <property type="entry name" value="AMINO ACID TRANSPORTER"/>
    <property type="match status" value="1"/>
</dbReference>
<dbReference type="Proteomes" id="UP000288859">
    <property type="component" value="Unassembled WGS sequence"/>
</dbReference>
<feature type="transmembrane region" description="Helical" evidence="6">
    <location>
        <begin position="56"/>
        <end position="77"/>
    </location>
</feature>
<feature type="transmembrane region" description="Helical" evidence="6">
    <location>
        <begin position="473"/>
        <end position="493"/>
    </location>
</feature>
<dbReference type="InterPro" id="IPR002293">
    <property type="entry name" value="AA/rel_permease1"/>
</dbReference>
<feature type="transmembrane region" description="Helical" evidence="6">
    <location>
        <begin position="174"/>
        <end position="203"/>
    </location>
</feature>
<keyword evidence="3 6" id="KW-1133">Transmembrane helix</keyword>
<dbReference type="InterPro" id="IPR050598">
    <property type="entry name" value="AminoAcid_Transporter"/>
</dbReference>
<feature type="transmembrane region" description="Helical" evidence="6">
    <location>
        <begin position="246"/>
        <end position="268"/>
    </location>
</feature>
<dbReference type="GO" id="GO:0015179">
    <property type="term" value="F:L-amino acid transmembrane transporter activity"/>
    <property type="evidence" value="ECO:0007669"/>
    <property type="project" value="TreeGrafter"/>
</dbReference>
<dbReference type="VEuPathDB" id="FungiDB:PV10_07909"/>
<sequence>MENARLHSVDRASSPASPFDDARSQQIDLHDVDSLFSENGDPRRLVTRAPEPPFKLGYVAVMGLIINRMIGTGIFQTPSRVIANTQSTGSTLLLWLAGIVYALSGMHVYIEYGLNVPRKRIEERGNNEFAVPRSGGDLNYVSDVDPDLCCVASGLTFSQFNYTYRKPAHCPDTLPFVASMFSISFIILGNMAGNAVIFATRIFEASGIENPNNGSIRAVAIFVSLAACFIHGFSRKGGIMLSTLFAMVKLCMMLFIIVTAISYCARAFPDSHGSQTLSENLSPSHVFSGSSSGANGYAQAFLAIIFAFGGFEQPNYVLGEIRNPHRTFPIAMVLALSIVCILYIAVNVSYMAVVPKEMQIDAGNVVESFFDLTYGAISPNADSETGRRVFSAFLAISSLGNIIVMTYTAARVKQEIGKEGLLPWPKFWALDVDFSFGRMLRWARRTPAISRPFSGLLHLRCLAPEHHTEPTPVGAFVLHFLTCTILILATYGATPQHTYLILTGTTAYVLNACFGSLLAVGLLSLRLRKHRDWRRKTPNIKPWLSVCTSVIYLVGNLFPVVTSWVKPDSSSSSGDNPEDMLTPVIDSISLPWFLVPTVGCAVIVLSALWWVGAIFMVRREERRTHTRFSIFRDVRVVEDPRGSGKFVSKSEEVFLTWRGREMADIGVGRPTAIDFRPGHAFPPVPRGVVGEMNDGNFGGASNQFASINPGLVGVFPGDFRGVNSWQPPGFTSAPNSGLRPGGDTGWVIGGAGVLSQQPSSTIYGRQMGDRGAF</sequence>
<dbReference type="Gene3D" id="1.20.1740.10">
    <property type="entry name" value="Amino acid/polyamine transporter I"/>
    <property type="match status" value="1"/>
</dbReference>
<accession>A0A438N2I3</accession>
<feature type="transmembrane region" description="Helical" evidence="6">
    <location>
        <begin position="499"/>
        <end position="523"/>
    </location>
</feature>
<organism evidence="7 8">
    <name type="scientific">Exophiala mesophila</name>
    <name type="common">Black yeast-like fungus</name>
    <dbReference type="NCBI Taxonomy" id="212818"/>
    <lineage>
        <taxon>Eukaryota</taxon>
        <taxon>Fungi</taxon>
        <taxon>Dikarya</taxon>
        <taxon>Ascomycota</taxon>
        <taxon>Pezizomycotina</taxon>
        <taxon>Eurotiomycetes</taxon>
        <taxon>Chaetothyriomycetidae</taxon>
        <taxon>Chaetothyriales</taxon>
        <taxon>Herpotrichiellaceae</taxon>
        <taxon>Exophiala</taxon>
    </lineage>
</organism>
<evidence type="ECO:0000313" key="8">
    <source>
        <dbReference type="Proteomes" id="UP000288859"/>
    </source>
</evidence>
<dbReference type="OrthoDB" id="5982228at2759"/>
<feature type="transmembrane region" description="Helical" evidence="6">
    <location>
        <begin position="297"/>
        <end position="318"/>
    </location>
</feature>
<evidence type="ECO:0008006" key="9">
    <source>
        <dbReference type="Google" id="ProtNLM"/>
    </source>
</evidence>
<feature type="transmembrane region" description="Helical" evidence="6">
    <location>
        <begin position="543"/>
        <end position="565"/>
    </location>
</feature>
<keyword evidence="4 6" id="KW-0472">Membrane</keyword>
<feature type="transmembrane region" description="Helical" evidence="6">
    <location>
        <begin position="330"/>
        <end position="353"/>
    </location>
</feature>
<feature type="transmembrane region" description="Helical" evidence="6">
    <location>
        <begin position="92"/>
        <end position="110"/>
    </location>
</feature>
<dbReference type="AlphaFoldDB" id="A0A438N2I3"/>
<evidence type="ECO:0000256" key="4">
    <source>
        <dbReference type="ARBA" id="ARBA00023136"/>
    </source>
</evidence>
<evidence type="ECO:0000256" key="6">
    <source>
        <dbReference type="SAM" id="Phobius"/>
    </source>
</evidence>
<evidence type="ECO:0000256" key="5">
    <source>
        <dbReference type="SAM" id="MobiDB-lite"/>
    </source>
</evidence>
<feature type="transmembrane region" description="Helical" evidence="6">
    <location>
        <begin position="590"/>
        <end position="617"/>
    </location>
</feature>
<comment type="subcellular location">
    <subcellularLocation>
        <location evidence="1">Membrane</location>
        <topology evidence="1">Multi-pass membrane protein</topology>
    </subcellularLocation>
</comment>
<dbReference type="PANTHER" id="PTHR11785:SF382">
    <property type="entry name" value="LOW-AFFINITY METHIONINE PERMEASE"/>
    <property type="match status" value="1"/>
</dbReference>